<evidence type="ECO:0000256" key="5">
    <source>
        <dbReference type="ARBA" id="ARBA00023163"/>
    </source>
</evidence>
<keyword evidence="5" id="KW-0804">Transcription</keyword>
<dbReference type="KEGG" id="pfy:PFICI_04724"/>
<dbReference type="GO" id="GO:0008270">
    <property type="term" value="F:zinc ion binding"/>
    <property type="evidence" value="ECO:0007669"/>
    <property type="project" value="InterPro"/>
</dbReference>
<organism evidence="9 10">
    <name type="scientific">Pestalotiopsis fici (strain W106-1 / CGMCC3.15140)</name>
    <dbReference type="NCBI Taxonomy" id="1229662"/>
    <lineage>
        <taxon>Eukaryota</taxon>
        <taxon>Fungi</taxon>
        <taxon>Dikarya</taxon>
        <taxon>Ascomycota</taxon>
        <taxon>Pezizomycotina</taxon>
        <taxon>Sordariomycetes</taxon>
        <taxon>Xylariomycetidae</taxon>
        <taxon>Amphisphaeriales</taxon>
        <taxon>Sporocadaceae</taxon>
        <taxon>Pestalotiopsis</taxon>
    </lineage>
</organism>
<feature type="domain" description="Xylanolytic transcriptional activator regulatory" evidence="8">
    <location>
        <begin position="258"/>
        <end position="332"/>
    </location>
</feature>
<dbReference type="CDD" id="cd12148">
    <property type="entry name" value="fungal_TF_MHR"/>
    <property type="match status" value="1"/>
</dbReference>
<dbReference type="PANTHER" id="PTHR31944">
    <property type="entry name" value="HEME-RESPONSIVE ZINC FINGER TRANSCRIPTION FACTOR HAP1"/>
    <property type="match status" value="1"/>
</dbReference>
<dbReference type="InParanoid" id="W3X9R1"/>
<dbReference type="SMART" id="SM00906">
    <property type="entry name" value="Fungal_trans"/>
    <property type="match status" value="1"/>
</dbReference>
<dbReference type="PANTHER" id="PTHR31944:SF131">
    <property type="entry name" value="HEME-RESPONSIVE ZINC FINGER TRANSCRIPTION FACTOR HAP1"/>
    <property type="match status" value="1"/>
</dbReference>
<accession>W3X9R1</accession>
<dbReference type="InterPro" id="IPR007219">
    <property type="entry name" value="XnlR_reg_dom"/>
</dbReference>
<proteinExistence type="predicted"/>
<keyword evidence="10" id="KW-1185">Reference proteome</keyword>
<evidence type="ECO:0000256" key="7">
    <source>
        <dbReference type="SAM" id="MobiDB-lite"/>
    </source>
</evidence>
<protein>
    <recommendedName>
        <fullName evidence="8">Xylanolytic transcriptional activator regulatory domain-containing protein</fullName>
    </recommendedName>
</protein>
<keyword evidence="6" id="KW-0539">Nucleus</keyword>
<dbReference type="AlphaFoldDB" id="W3X9R1"/>
<evidence type="ECO:0000256" key="1">
    <source>
        <dbReference type="ARBA" id="ARBA00022723"/>
    </source>
</evidence>
<dbReference type="RefSeq" id="XP_007831496.1">
    <property type="nucleotide sequence ID" value="XM_007833305.1"/>
</dbReference>
<evidence type="ECO:0000256" key="6">
    <source>
        <dbReference type="ARBA" id="ARBA00023242"/>
    </source>
</evidence>
<feature type="compositionally biased region" description="Polar residues" evidence="7">
    <location>
        <begin position="31"/>
        <end position="44"/>
    </location>
</feature>
<evidence type="ECO:0000256" key="4">
    <source>
        <dbReference type="ARBA" id="ARBA00023125"/>
    </source>
</evidence>
<dbReference type="GO" id="GO:0006351">
    <property type="term" value="P:DNA-templated transcription"/>
    <property type="evidence" value="ECO:0007669"/>
    <property type="project" value="InterPro"/>
</dbReference>
<sequence>MRQRIDHLEELVKGLINEQQQTQEQERTAVITPQSPEADSTTEPSAAIRNGQDGTSAGQTVIDGNHSVYMGDNDWYTVLQEINELKNTWTQEQESHSHDSPDADLSYTVDGSSLLFNQVKPIERLEILASLPTKAETDRMVANFFDRSNFPINIPPILHEPTFMQEYNEHWKDPTKTGFIWLGLLFSMLGINMLAYDQYGEPSEYEGMAESLFQLYRMRTAQCLLSGDIAKCLPYTVETLRFNATAELSRKEDNRRGLWIMTGVIIRTAINMGYHREPSRSAGFSVLQAEYRRRIWSSVMTMDAMSSFLGGFPPTATAIYSDTREPSNLHDWELSPESTVLPPSRSLEESTSATYLIVKGRLCQALGRLAEFNSAASQGSYEVVLEIDQLLHDRFHGFPSYLMTVPVHKNNMTSSNRADFYRLNLISMYHKGMCTLHRKFMAKARVDERFKLSQQRCISSALSLLGLQDILMPGLYEISQVRQMLTLAAMILILELELRQKLPKAEESPSSEDLFEVLGRSCHFWEAASTSCDEANKSYRFLVDLLSKSPHNIGTASGPLKTMSTQQQVNTSGYTPSFDTITDGLSFGDDLSNIDFDWTMWDTFIEYGHDHVGPG</sequence>
<dbReference type="GeneID" id="19269737"/>
<keyword evidence="4" id="KW-0238">DNA-binding</keyword>
<dbReference type="OrthoDB" id="762982at2759"/>
<evidence type="ECO:0000259" key="8">
    <source>
        <dbReference type="SMART" id="SM00906"/>
    </source>
</evidence>
<dbReference type="GO" id="GO:0005634">
    <property type="term" value="C:nucleus"/>
    <property type="evidence" value="ECO:0007669"/>
    <property type="project" value="TreeGrafter"/>
</dbReference>
<dbReference type="GO" id="GO:0000978">
    <property type="term" value="F:RNA polymerase II cis-regulatory region sequence-specific DNA binding"/>
    <property type="evidence" value="ECO:0007669"/>
    <property type="project" value="TreeGrafter"/>
</dbReference>
<dbReference type="GO" id="GO:0001228">
    <property type="term" value="F:DNA-binding transcription activator activity, RNA polymerase II-specific"/>
    <property type="evidence" value="ECO:0007669"/>
    <property type="project" value="TreeGrafter"/>
</dbReference>
<feature type="region of interest" description="Disordered" evidence="7">
    <location>
        <begin position="19"/>
        <end position="58"/>
    </location>
</feature>
<reference evidence="10" key="1">
    <citation type="journal article" date="2015" name="BMC Genomics">
        <title>Genomic and transcriptomic analysis of the endophytic fungus Pestalotiopsis fici reveals its lifestyle and high potential for synthesis of natural products.</title>
        <authorList>
            <person name="Wang X."/>
            <person name="Zhang X."/>
            <person name="Liu L."/>
            <person name="Xiang M."/>
            <person name="Wang W."/>
            <person name="Sun X."/>
            <person name="Che Y."/>
            <person name="Guo L."/>
            <person name="Liu G."/>
            <person name="Guo L."/>
            <person name="Wang C."/>
            <person name="Yin W.B."/>
            <person name="Stadler M."/>
            <person name="Zhang X."/>
            <person name="Liu X."/>
        </authorList>
    </citation>
    <scope>NUCLEOTIDE SEQUENCE [LARGE SCALE GENOMIC DNA]</scope>
    <source>
        <strain evidence="10">W106-1 / CGMCC3.15140</strain>
    </source>
</reference>
<dbReference type="OMA" id="MCTLHRK"/>
<dbReference type="eggNOG" id="ENOG502SJG4">
    <property type="taxonomic scope" value="Eukaryota"/>
</dbReference>
<evidence type="ECO:0000256" key="2">
    <source>
        <dbReference type="ARBA" id="ARBA00022833"/>
    </source>
</evidence>
<name>W3X9R1_PESFW</name>
<gene>
    <name evidence="9" type="ORF">PFICI_04724</name>
</gene>
<keyword evidence="1" id="KW-0479">Metal-binding</keyword>
<dbReference type="HOGENOM" id="CLU_007426_5_0_1"/>
<evidence type="ECO:0000313" key="9">
    <source>
        <dbReference type="EMBL" id="ETS82848.1"/>
    </source>
</evidence>
<keyword evidence="2" id="KW-0862">Zinc</keyword>
<evidence type="ECO:0000313" key="10">
    <source>
        <dbReference type="Proteomes" id="UP000030651"/>
    </source>
</evidence>
<dbReference type="EMBL" id="KI912111">
    <property type="protein sequence ID" value="ETS82848.1"/>
    <property type="molecule type" value="Genomic_DNA"/>
</dbReference>
<dbReference type="Pfam" id="PF04082">
    <property type="entry name" value="Fungal_trans"/>
    <property type="match status" value="1"/>
</dbReference>
<dbReference type="InterPro" id="IPR051430">
    <property type="entry name" value="Fungal_TF_Env_Response"/>
</dbReference>
<keyword evidence="3" id="KW-0805">Transcription regulation</keyword>
<dbReference type="Proteomes" id="UP000030651">
    <property type="component" value="Unassembled WGS sequence"/>
</dbReference>
<evidence type="ECO:0000256" key="3">
    <source>
        <dbReference type="ARBA" id="ARBA00023015"/>
    </source>
</evidence>